<feature type="domain" description="Band 7" evidence="1">
    <location>
        <begin position="21"/>
        <end position="178"/>
    </location>
</feature>
<dbReference type="RefSeq" id="WP_060459573.1">
    <property type="nucleotide sequence ID" value="NZ_AP014808.1"/>
</dbReference>
<dbReference type="KEGG" id="lae:LBAT_1075"/>
<reference evidence="2 3" key="1">
    <citation type="submission" date="2015-03" db="EMBL/GenBank/DDBJ databases">
        <title>Complete genome sequence of Lactobacillus acetotolerans NBRC 13120.</title>
        <authorList>
            <person name="Toh H."/>
            <person name="Morita H."/>
            <person name="Fujita N."/>
        </authorList>
    </citation>
    <scope>NUCLEOTIDE SEQUENCE [LARGE SCALE GENOMIC DNA]</scope>
    <source>
        <strain evidence="2 3">NBRC 13120</strain>
    </source>
</reference>
<protein>
    <recommendedName>
        <fullName evidence="1">Band 7 domain-containing protein</fullName>
    </recommendedName>
</protein>
<dbReference type="Pfam" id="PF01145">
    <property type="entry name" value="Band_7"/>
    <property type="match status" value="1"/>
</dbReference>
<name>A0A0D6A424_9LACO</name>
<proteinExistence type="predicted"/>
<dbReference type="InterPro" id="IPR036013">
    <property type="entry name" value="Band_7/SPFH_dom_sf"/>
</dbReference>
<evidence type="ECO:0000313" key="3">
    <source>
        <dbReference type="Proteomes" id="UP000035709"/>
    </source>
</evidence>
<dbReference type="PRINTS" id="PR00721">
    <property type="entry name" value="STOMATIN"/>
</dbReference>
<dbReference type="AlphaFoldDB" id="A0A0D6A424"/>
<sequence length="292" mass="32472">MNTFFILLLVIVILLVIYVAAGFRVVPQNNEGLVETLGKYTRTVKAGFVFIWPFFQRIRRVSLALQPLEISKYSIITKDNAEITTSLTLNYLVTNSYKYFYNNTDSVESMVQLIRGHLRDIIGRIDLNEALGSTSRINSQLSKAIGDLTDIYGIRVVRVNVDELLPSPEIQRAMDKQLTADREKVATIKKAEGAAKNIELTTKAKNDALVATARAKAEAVKTQANADAYRIDQLQASLAKASDGYFRNQSLDSFNHLAEGPDNLVVVGKDEMSNLGAVPAIKKVWDKSDDKK</sequence>
<dbReference type="InterPro" id="IPR050710">
    <property type="entry name" value="Band7/mec-2_domain"/>
</dbReference>
<dbReference type="InterPro" id="IPR001972">
    <property type="entry name" value="Stomatin_HflK_fam"/>
</dbReference>
<keyword evidence="3" id="KW-1185">Reference proteome</keyword>
<organism evidence="2 3">
    <name type="scientific">Lactobacillus acetotolerans</name>
    <dbReference type="NCBI Taxonomy" id="1600"/>
    <lineage>
        <taxon>Bacteria</taxon>
        <taxon>Bacillati</taxon>
        <taxon>Bacillota</taxon>
        <taxon>Bacilli</taxon>
        <taxon>Lactobacillales</taxon>
        <taxon>Lactobacillaceae</taxon>
        <taxon>Lactobacillus</taxon>
    </lineage>
</organism>
<evidence type="ECO:0000259" key="1">
    <source>
        <dbReference type="SMART" id="SM00244"/>
    </source>
</evidence>
<dbReference type="Proteomes" id="UP000035709">
    <property type="component" value="Chromosome"/>
</dbReference>
<dbReference type="PANTHER" id="PTHR43327:SF10">
    <property type="entry name" value="STOMATIN-LIKE PROTEIN 2, MITOCHONDRIAL"/>
    <property type="match status" value="1"/>
</dbReference>
<accession>A0A0D6A424</accession>
<dbReference type="STRING" id="1600.LBAT_1075"/>
<dbReference type="EMBL" id="AP014808">
    <property type="protein sequence ID" value="BAQ57464.1"/>
    <property type="molecule type" value="Genomic_DNA"/>
</dbReference>
<evidence type="ECO:0000313" key="2">
    <source>
        <dbReference type="EMBL" id="BAQ57464.1"/>
    </source>
</evidence>
<dbReference type="OrthoDB" id="9809197at2"/>
<dbReference type="GO" id="GO:0016020">
    <property type="term" value="C:membrane"/>
    <property type="evidence" value="ECO:0007669"/>
    <property type="project" value="InterPro"/>
</dbReference>
<dbReference type="SUPFAM" id="SSF117892">
    <property type="entry name" value="Band 7/SPFH domain"/>
    <property type="match status" value="1"/>
</dbReference>
<dbReference type="CDD" id="cd08829">
    <property type="entry name" value="SPFH_paraslipin"/>
    <property type="match status" value="1"/>
</dbReference>
<dbReference type="PANTHER" id="PTHR43327">
    <property type="entry name" value="STOMATIN-LIKE PROTEIN 2, MITOCHONDRIAL"/>
    <property type="match status" value="1"/>
</dbReference>
<dbReference type="PATRIC" id="fig|1600.4.peg.1099"/>
<dbReference type="SMART" id="SM00244">
    <property type="entry name" value="PHB"/>
    <property type="match status" value="1"/>
</dbReference>
<gene>
    <name evidence="2" type="ORF">LBAT_1075</name>
</gene>
<dbReference type="Gene3D" id="3.30.479.30">
    <property type="entry name" value="Band 7 domain"/>
    <property type="match status" value="1"/>
</dbReference>
<dbReference type="InterPro" id="IPR001107">
    <property type="entry name" value="Band_7"/>
</dbReference>